<dbReference type="GO" id="GO:0003735">
    <property type="term" value="F:structural constituent of ribosome"/>
    <property type="evidence" value="ECO:0007669"/>
    <property type="project" value="InterPro"/>
</dbReference>
<dbReference type="GO" id="GO:0005762">
    <property type="term" value="C:mitochondrial large ribosomal subunit"/>
    <property type="evidence" value="ECO:0007669"/>
    <property type="project" value="TreeGrafter"/>
</dbReference>
<dbReference type="GO" id="GO:0032543">
    <property type="term" value="P:mitochondrial translation"/>
    <property type="evidence" value="ECO:0007669"/>
    <property type="project" value="TreeGrafter"/>
</dbReference>
<evidence type="ECO:0000256" key="7">
    <source>
        <dbReference type="ARBA" id="ARBA00035399"/>
    </source>
</evidence>
<comment type="subcellular location">
    <subcellularLocation>
        <location evidence="1">Mitochondrion</location>
    </subcellularLocation>
</comment>
<dbReference type="PANTHER" id="PTHR21183">
    <property type="entry name" value="RIBOSOMAL PROTEIN L47, MITOCHONDRIAL-RELATED"/>
    <property type="match status" value="1"/>
</dbReference>
<dbReference type="SMR" id="A0A8H6BWG7"/>
<dbReference type="InterPro" id="IPR038340">
    <property type="entry name" value="MRP-L47_sf"/>
</dbReference>
<evidence type="ECO:0000313" key="9">
    <source>
        <dbReference type="Proteomes" id="UP000536275"/>
    </source>
</evidence>
<dbReference type="InterPro" id="IPR010729">
    <property type="entry name" value="Ribosomal_uL29_mit"/>
</dbReference>
<reference evidence="8 9" key="1">
    <citation type="submission" date="2020-03" db="EMBL/GenBank/DDBJ databases">
        <title>FDA dAtabase for Regulatory Grade micrObial Sequences (FDA-ARGOS): Supporting development and validation of Infectious Disease Dx tests.</title>
        <authorList>
            <person name="Campos J."/>
            <person name="Goldberg B."/>
            <person name="Tallon L."/>
            <person name="Sadzewicz L."/>
            <person name="Vavikolanu K."/>
            <person name="Mehta A."/>
            <person name="Aluvathingal J."/>
            <person name="Nadendla S."/>
            <person name="Nandy P."/>
            <person name="Geyer C."/>
            <person name="Yan Y."/>
            <person name="Sichtig H."/>
        </authorList>
    </citation>
    <scope>NUCLEOTIDE SEQUENCE [LARGE SCALE GENOMIC DNA]</scope>
    <source>
        <strain evidence="8 9">FDAARGOS_656</strain>
    </source>
</reference>
<dbReference type="Pfam" id="PF06984">
    <property type="entry name" value="MRP-L47"/>
    <property type="match status" value="1"/>
</dbReference>
<keyword evidence="5" id="KW-0687">Ribonucleoprotein</keyword>
<keyword evidence="4" id="KW-0496">Mitochondrion</keyword>
<evidence type="ECO:0000256" key="4">
    <source>
        <dbReference type="ARBA" id="ARBA00023128"/>
    </source>
</evidence>
<sequence>MSLYSNIRTFSTRSIVLNRIKPLKFEDLTKIKLREPVVPRVANFEVSPDHPLWQFFPQGNKTKVAIRESEELDLDSREWSSAELRQKSFEDLHKIWYLTLKERNILSREVRLGESLGMGDFRQFNNVDRKLIKTQKRIKQVLLERQVAVERAQATMQDDIQKYLDDFKTRYVNCEADEVEDYHEKLVRLQYAIFGINPNLSLELLQDEETIDVNFVKGLSYIANLKVERHLKLNPQTEFELPLNGPVEELPFFLNDVEVAISQVKQLRDSGKSRMLHKIEVIPFLKQAIESHMQQEENIGGYEEEQNKN</sequence>
<dbReference type="Gene3D" id="6.10.330.20">
    <property type="match status" value="1"/>
</dbReference>
<protein>
    <recommendedName>
        <fullName evidence="6">Large ribosomal subunit protein uL29m</fullName>
    </recommendedName>
    <alternativeName>
        <fullName evidence="7">54S ribosomal protein L4, mitochondrial</fullName>
    </alternativeName>
</protein>
<proteinExistence type="inferred from homology"/>
<evidence type="ECO:0000256" key="5">
    <source>
        <dbReference type="ARBA" id="ARBA00023274"/>
    </source>
</evidence>
<evidence type="ECO:0000256" key="6">
    <source>
        <dbReference type="ARBA" id="ARBA00035289"/>
    </source>
</evidence>
<dbReference type="EMBL" id="JABWAD010000055">
    <property type="protein sequence ID" value="KAF6066633.1"/>
    <property type="molecule type" value="Genomic_DNA"/>
</dbReference>
<dbReference type="Proteomes" id="UP000536275">
    <property type="component" value="Unassembled WGS sequence"/>
</dbReference>
<evidence type="ECO:0000256" key="3">
    <source>
        <dbReference type="ARBA" id="ARBA00022980"/>
    </source>
</evidence>
<comment type="similarity">
    <text evidence="2">Belongs to the universal ribosomal protein uL29 family.</text>
</comment>
<evidence type="ECO:0000313" key="8">
    <source>
        <dbReference type="EMBL" id="KAF6066633.1"/>
    </source>
</evidence>
<evidence type="ECO:0000256" key="1">
    <source>
        <dbReference type="ARBA" id="ARBA00004173"/>
    </source>
</evidence>
<dbReference type="AlphaFoldDB" id="A0A8H6BWG7"/>
<evidence type="ECO:0000256" key="2">
    <source>
        <dbReference type="ARBA" id="ARBA00009254"/>
    </source>
</evidence>
<name>A0A8H6BWG7_CANAX</name>
<dbReference type="Gene3D" id="6.10.140.1190">
    <property type="match status" value="1"/>
</dbReference>
<gene>
    <name evidence="8" type="ORF">FOB64_004108</name>
</gene>
<accession>A0A8H6BWG7</accession>
<dbReference type="PANTHER" id="PTHR21183:SF18">
    <property type="entry name" value="LARGE RIBOSOMAL SUBUNIT PROTEIN UL29M"/>
    <property type="match status" value="1"/>
</dbReference>
<keyword evidence="3 8" id="KW-0689">Ribosomal protein</keyword>
<comment type="caution">
    <text evidence="8">The sequence shown here is derived from an EMBL/GenBank/DDBJ whole genome shotgun (WGS) entry which is preliminary data.</text>
</comment>
<organism evidence="8 9">
    <name type="scientific">Candida albicans</name>
    <name type="common">Yeast</name>
    <dbReference type="NCBI Taxonomy" id="5476"/>
    <lineage>
        <taxon>Eukaryota</taxon>
        <taxon>Fungi</taxon>
        <taxon>Dikarya</taxon>
        <taxon>Ascomycota</taxon>
        <taxon>Saccharomycotina</taxon>
        <taxon>Pichiomycetes</taxon>
        <taxon>Debaryomycetaceae</taxon>
        <taxon>Candida/Lodderomyces clade</taxon>
        <taxon>Candida</taxon>
    </lineage>
</organism>